<dbReference type="EMBL" id="BA000004">
    <property type="protein sequence ID" value="BAB07020.1"/>
    <property type="molecule type" value="Genomic_DNA"/>
</dbReference>
<dbReference type="HOGENOM" id="CLU_2068375_0_0_9"/>
<evidence type="ECO:0000313" key="4">
    <source>
        <dbReference type="Proteomes" id="UP000001258"/>
    </source>
</evidence>
<feature type="region of interest" description="Disordered" evidence="1">
    <location>
        <begin position="93"/>
        <end position="118"/>
    </location>
</feature>
<organism evidence="3 4">
    <name type="scientific">Halalkalibacterium halodurans (strain ATCC BAA-125 / DSM 18197 / FERM 7344 / JCM 9153 / C-125)</name>
    <name type="common">Bacillus halodurans</name>
    <dbReference type="NCBI Taxonomy" id="272558"/>
    <lineage>
        <taxon>Bacteria</taxon>
        <taxon>Bacillati</taxon>
        <taxon>Bacillota</taxon>
        <taxon>Bacilli</taxon>
        <taxon>Bacillales</taxon>
        <taxon>Bacillaceae</taxon>
        <taxon>Halalkalibacterium (ex Joshi et al. 2022)</taxon>
    </lineage>
</organism>
<gene>
    <name evidence="3" type="ordered locus">BH3301</name>
</gene>
<feature type="transmembrane region" description="Helical" evidence="2">
    <location>
        <begin position="6"/>
        <end position="26"/>
    </location>
</feature>
<dbReference type="KEGG" id="bha:BH3301"/>
<keyword evidence="2" id="KW-1133">Transmembrane helix</keyword>
<evidence type="ECO:0000313" key="3">
    <source>
        <dbReference type="EMBL" id="BAB07020.1"/>
    </source>
</evidence>
<proteinExistence type="predicted"/>
<evidence type="ECO:0000256" key="1">
    <source>
        <dbReference type="SAM" id="MobiDB-lite"/>
    </source>
</evidence>
<dbReference type="AlphaFoldDB" id="Q9K7Q8"/>
<sequence length="118" mass="13417">MQDVFILDIATIAAVVAALVTVVGNAVNMDKNYRSLLAVAIASVLWFLPKEWGEQVIIALIIGLTASGVYSQVKPRDNANELLRLQMREEIRQEMEEHKSREDRLHSEEENLQQTRKE</sequence>
<reference evidence="3 4" key="1">
    <citation type="journal article" date="2000" name="Nucleic Acids Res.">
        <title>Complete genome sequence of the alkaliphilic bacterium Bacillus halodurans and genomic sequence comparison with Bacillus subtilis.</title>
        <authorList>
            <person name="Takami H."/>
            <person name="Nakasone K."/>
            <person name="Takaki Y."/>
            <person name="Maeno G."/>
            <person name="Sasaki R."/>
            <person name="Masui N."/>
            <person name="Fuji F."/>
            <person name="Hirama C."/>
            <person name="Nakamura Y."/>
            <person name="Ogasawara N."/>
            <person name="Kuhara S."/>
            <person name="Horikoshi K."/>
        </authorList>
    </citation>
    <scope>NUCLEOTIDE SEQUENCE [LARGE SCALE GENOMIC DNA]</scope>
    <source>
        <strain evidence="4">ATCC BAA-125 / DSM 18197 / FERM 7344 / JCM 9153 / C-125</strain>
    </source>
</reference>
<keyword evidence="2" id="KW-0812">Transmembrane</keyword>
<evidence type="ECO:0000256" key="2">
    <source>
        <dbReference type="SAM" id="Phobius"/>
    </source>
</evidence>
<dbReference type="Proteomes" id="UP000001258">
    <property type="component" value="Chromosome"/>
</dbReference>
<dbReference type="PIR" id="E84062">
    <property type="entry name" value="E84062"/>
</dbReference>
<dbReference type="RefSeq" id="WP_010899442.1">
    <property type="nucleotide sequence ID" value="NC_002570.2"/>
</dbReference>
<accession>Q9K7Q8</accession>
<keyword evidence="2" id="KW-0472">Membrane</keyword>
<name>Q9K7Q8_HALH5</name>
<protein>
    <submittedName>
        <fullName evidence="3">BH3301 protein</fullName>
    </submittedName>
</protein>
<keyword evidence="4" id="KW-1185">Reference proteome</keyword>
<dbReference type="eggNOG" id="ENOG5032AVA">
    <property type="taxonomic scope" value="Bacteria"/>
</dbReference>
<dbReference type="OrthoDB" id="2926490at2"/>